<proteinExistence type="predicted"/>
<dbReference type="AlphaFoldDB" id="A0A0K9NY63"/>
<dbReference type="Pfam" id="PF14379">
    <property type="entry name" value="Myb_CC_LHEQLE"/>
    <property type="match status" value="1"/>
</dbReference>
<keyword evidence="8" id="KW-1185">Reference proteome</keyword>
<dbReference type="OrthoDB" id="551907at2759"/>
<keyword evidence="2" id="KW-0804">Transcription</keyword>
<keyword evidence="1" id="KW-0805">Transcription regulation</keyword>
<feature type="domain" description="Myb-like" evidence="5">
    <location>
        <begin position="165"/>
        <end position="216"/>
    </location>
</feature>
<evidence type="ECO:0000256" key="4">
    <source>
        <dbReference type="SAM" id="MobiDB-lite"/>
    </source>
</evidence>
<evidence type="ECO:0000259" key="5">
    <source>
        <dbReference type="Pfam" id="PF00249"/>
    </source>
</evidence>
<dbReference type="Pfam" id="PF00249">
    <property type="entry name" value="Myb_DNA-binding"/>
    <property type="match status" value="1"/>
</dbReference>
<dbReference type="InterPro" id="IPR006447">
    <property type="entry name" value="Myb_dom_plants"/>
</dbReference>
<protein>
    <recommendedName>
        <fullName evidence="9">HTH myb-type domain-containing protein</fullName>
    </recommendedName>
</protein>
<dbReference type="GO" id="GO:0003677">
    <property type="term" value="F:DNA binding"/>
    <property type="evidence" value="ECO:0007669"/>
    <property type="project" value="InterPro"/>
</dbReference>
<evidence type="ECO:0000256" key="2">
    <source>
        <dbReference type="ARBA" id="ARBA00023163"/>
    </source>
</evidence>
<dbReference type="Gene3D" id="1.10.10.60">
    <property type="entry name" value="Homeodomain-like"/>
    <property type="match status" value="1"/>
</dbReference>
<accession>A0A0K9NY63</accession>
<dbReference type="OMA" id="CHQFISS"/>
<evidence type="ECO:0000256" key="1">
    <source>
        <dbReference type="ARBA" id="ARBA00023015"/>
    </source>
</evidence>
<dbReference type="PANTHER" id="PTHR31499:SF80">
    <property type="entry name" value="HTH MYB-TYPE DOMAIN-CONTAINING PROTEIN"/>
    <property type="match status" value="1"/>
</dbReference>
<dbReference type="InterPro" id="IPR025756">
    <property type="entry name" value="Myb_CC_LHEQLE"/>
</dbReference>
<dbReference type="InterPro" id="IPR009057">
    <property type="entry name" value="Homeodomain-like_sf"/>
</dbReference>
<dbReference type="NCBIfam" id="TIGR01557">
    <property type="entry name" value="myb_SHAQKYF"/>
    <property type="match status" value="1"/>
</dbReference>
<feature type="compositionally biased region" description="Polar residues" evidence="4">
    <location>
        <begin position="301"/>
        <end position="314"/>
    </location>
</feature>
<evidence type="ECO:0000259" key="6">
    <source>
        <dbReference type="Pfam" id="PF14379"/>
    </source>
</evidence>
<dbReference type="InterPro" id="IPR046955">
    <property type="entry name" value="PHR1-like"/>
</dbReference>
<comment type="caution">
    <text evidence="7">The sequence shown here is derived from an EMBL/GenBank/DDBJ whole genome shotgun (WGS) entry which is preliminary data.</text>
</comment>
<dbReference type="STRING" id="29655.A0A0K9NY63"/>
<dbReference type="SUPFAM" id="SSF46689">
    <property type="entry name" value="Homeodomain-like"/>
    <property type="match status" value="1"/>
</dbReference>
<evidence type="ECO:0008006" key="9">
    <source>
        <dbReference type="Google" id="ProtNLM"/>
    </source>
</evidence>
<reference evidence="8" key="1">
    <citation type="journal article" date="2016" name="Nature">
        <title>The genome of the seagrass Zostera marina reveals angiosperm adaptation to the sea.</title>
        <authorList>
            <person name="Olsen J.L."/>
            <person name="Rouze P."/>
            <person name="Verhelst B."/>
            <person name="Lin Y.-C."/>
            <person name="Bayer T."/>
            <person name="Collen J."/>
            <person name="Dattolo E."/>
            <person name="De Paoli E."/>
            <person name="Dittami S."/>
            <person name="Maumus F."/>
            <person name="Michel G."/>
            <person name="Kersting A."/>
            <person name="Lauritano C."/>
            <person name="Lohaus R."/>
            <person name="Toepel M."/>
            <person name="Tonon T."/>
            <person name="Vanneste K."/>
            <person name="Amirebrahimi M."/>
            <person name="Brakel J."/>
            <person name="Bostroem C."/>
            <person name="Chovatia M."/>
            <person name="Grimwood J."/>
            <person name="Jenkins J.W."/>
            <person name="Jueterbock A."/>
            <person name="Mraz A."/>
            <person name="Stam W.T."/>
            <person name="Tice H."/>
            <person name="Bornberg-Bauer E."/>
            <person name="Green P.J."/>
            <person name="Pearson G.A."/>
            <person name="Procaccini G."/>
            <person name="Duarte C.M."/>
            <person name="Schmutz J."/>
            <person name="Reusch T.B.H."/>
            <person name="Van de Peer Y."/>
        </authorList>
    </citation>
    <scope>NUCLEOTIDE SEQUENCE [LARGE SCALE GENOMIC DNA]</scope>
    <source>
        <strain evidence="8">cv. Finnish</strain>
    </source>
</reference>
<dbReference type="FunFam" id="1.10.10.60:FF:000002">
    <property type="entry name" value="Myb family transcription factor"/>
    <property type="match status" value="1"/>
</dbReference>
<feature type="region of interest" description="Disordered" evidence="4">
    <location>
        <begin position="298"/>
        <end position="334"/>
    </location>
</feature>
<gene>
    <name evidence="7" type="ORF">ZOSMA_50G00270</name>
</gene>
<dbReference type="PANTHER" id="PTHR31499">
    <property type="entry name" value="MYB FAMILY TRANSCRIPTION FACTOR PHL11"/>
    <property type="match status" value="1"/>
</dbReference>
<sequence length="334" mass="37610">MDADSSGAAKMKTKHTDCLDKTTTTFSRFSTFCSSSFSPSLVSLDGYKTLGKLPFLPNPPKFDDNVQITAPIQPSPDPPVLSNAEMGHIDDFMTDLLDLSGGEASDATIDGYNFTCSEQVDLEMLSEQLGINMTDNGENPQLDEIYELPQTSPLPQTAIAGYKPRMRWSVELHDRFVDAVNKLDGAEKATPKGVLKLMNMEGLTIHHVKSHLQKYRHARCLPEAKQDTNCSEEKKSDQEVRINRNVQLEESLRMQIEVQKQLHEQLELQRTLQLRIEEHARYLQKIFDEQEKTAASLCIGPSQSSTSSIDQQPCNEIRHTSPERSVNKRARMDI</sequence>
<dbReference type="InterPro" id="IPR001005">
    <property type="entry name" value="SANT/Myb"/>
</dbReference>
<evidence type="ECO:0000313" key="8">
    <source>
        <dbReference type="Proteomes" id="UP000036987"/>
    </source>
</evidence>
<feature type="compositionally biased region" description="Basic and acidic residues" evidence="4">
    <location>
        <begin position="316"/>
        <end position="334"/>
    </location>
</feature>
<dbReference type="EMBL" id="LFYR01001452">
    <property type="protein sequence ID" value="KMZ61613.1"/>
    <property type="molecule type" value="Genomic_DNA"/>
</dbReference>
<evidence type="ECO:0000256" key="3">
    <source>
        <dbReference type="ARBA" id="ARBA00023242"/>
    </source>
</evidence>
<name>A0A0K9NY63_ZOSMR</name>
<evidence type="ECO:0000313" key="7">
    <source>
        <dbReference type="EMBL" id="KMZ61613.1"/>
    </source>
</evidence>
<dbReference type="Proteomes" id="UP000036987">
    <property type="component" value="Unassembled WGS sequence"/>
</dbReference>
<dbReference type="GO" id="GO:0003700">
    <property type="term" value="F:DNA-binding transcription factor activity"/>
    <property type="evidence" value="ECO:0007669"/>
    <property type="project" value="InterPro"/>
</dbReference>
<feature type="domain" description="MYB-CC type transcription factor LHEQLE-containing" evidence="6">
    <location>
        <begin position="246"/>
        <end position="293"/>
    </location>
</feature>
<organism evidence="7 8">
    <name type="scientific">Zostera marina</name>
    <name type="common">Eelgrass</name>
    <dbReference type="NCBI Taxonomy" id="29655"/>
    <lineage>
        <taxon>Eukaryota</taxon>
        <taxon>Viridiplantae</taxon>
        <taxon>Streptophyta</taxon>
        <taxon>Embryophyta</taxon>
        <taxon>Tracheophyta</taxon>
        <taxon>Spermatophyta</taxon>
        <taxon>Magnoliopsida</taxon>
        <taxon>Liliopsida</taxon>
        <taxon>Zosteraceae</taxon>
        <taxon>Zostera</taxon>
    </lineage>
</organism>
<keyword evidence="3" id="KW-0539">Nucleus</keyword>